<comment type="caution">
    <text evidence="3">The sequence shown here is derived from an EMBL/GenBank/DDBJ whole genome shotgun (WGS) entry which is preliminary data.</text>
</comment>
<dbReference type="InterPro" id="IPR028903">
    <property type="entry name" value="Tox-REase-7_dom"/>
</dbReference>
<keyword evidence="4" id="KW-1185">Reference proteome</keyword>
<evidence type="ECO:0000256" key="1">
    <source>
        <dbReference type="SAM" id="MobiDB-lite"/>
    </source>
</evidence>
<protein>
    <submittedName>
        <fullName evidence="3">Toxin</fullName>
    </submittedName>
</protein>
<evidence type="ECO:0000259" key="2">
    <source>
        <dbReference type="Pfam" id="PF15649"/>
    </source>
</evidence>
<accession>A0AA90NGP2</accession>
<feature type="region of interest" description="Disordered" evidence="1">
    <location>
        <begin position="314"/>
        <end position="363"/>
    </location>
</feature>
<organism evidence="3 4">
    <name type="scientific">Tsukamurella strandjordii</name>
    <dbReference type="NCBI Taxonomy" id="147577"/>
    <lineage>
        <taxon>Bacteria</taxon>
        <taxon>Bacillati</taxon>
        <taxon>Actinomycetota</taxon>
        <taxon>Actinomycetes</taxon>
        <taxon>Mycobacteriales</taxon>
        <taxon>Tsukamurellaceae</taxon>
        <taxon>Tsukamurella</taxon>
    </lineage>
</organism>
<reference evidence="3" key="1">
    <citation type="submission" date="2023-08" db="EMBL/GenBank/DDBJ databases">
        <title>The draft genome of Tsukamurella strandjordii strain 050030.</title>
        <authorList>
            <person name="Zhao F."/>
            <person name="Feng Y."/>
            <person name="Zong Z."/>
        </authorList>
    </citation>
    <scope>NUCLEOTIDE SEQUENCE</scope>
    <source>
        <strain evidence="3">050030</strain>
    </source>
</reference>
<dbReference type="RefSeq" id="WP_305111093.1">
    <property type="nucleotide sequence ID" value="NZ_JAUTIX010000003.1"/>
</dbReference>
<proteinExistence type="predicted"/>
<evidence type="ECO:0000313" key="4">
    <source>
        <dbReference type="Proteomes" id="UP001178281"/>
    </source>
</evidence>
<dbReference type="EMBL" id="JAUTIX010000003">
    <property type="protein sequence ID" value="MDP0398130.1"/>
    <property type="molecule type" value="Genomic_DNA"/>
</dbReference>
<gene>
    <name evidence="3" type="ORF">Q7X28_09340</name>
</gene>
<dbReference type="Proteomes" id="UP001178281">
    <property type="component" value="Unassembled WGS sequence"/>
</dbReference>
<feature type="domain" description="Tox-REase-7" evidence="2">
    <location>
        <begin position="329"/>
        <end position="415"/>
    </location>
</feature>
<name>A0AA90NGP2_9ACTN</name>
<evidence type="ECO:0000313" key="3">
    <source>
        <dbReference type="EMBL" id="MDP0398130.1"/>
    </source>
</evidence>
<dbReference type="AlphaFoldDB" id="A0AA90NGP2"/>
<sequence>MTDVDPQWYFDTAAAMRKLGKDIATELTSLQGKLSGISNSAGNHTSAGHTWATAYDQAASDVFEAASLTAIAADNLGEMVHKAGTERLRVQNENSPGRQAVSAPALPAGSGLTISMHPTVRSTGGLHDLPEDWDIIEGRIEKKWADCDVGKIKSAGEAWTSSVGNLNTAIEAVPPMNTTPDPPPEVPKIDKAVNRVTKTLDEVRLWGQCIASSCDHTQSKSDLERKQIKAILLNARIIIAVLENLPGGPAAGAAADYAVEKFKDQAAKDVTTLLTELDGFVSQAADNLKLITNKGNVTSLIQFKLAPLLGRYARPDKPVAGNGNNRQRGADGERRAGIPPGYKKRRVYPSAPLGKGGYRYPDHINDDTRQITEVKNTNDTRDSDNQIIDEANWAAENGYTMTLITDHRTTLSPEVEKLQSEGKITVLRMELDENLGGQKPTPFIPTDTWVPPPSDPTKPKDSIRTGVPTP</sequence>
<feature type="region of interest" description="Disordered" evidence="1">
    <location>
        <begin position="434"/>
        <end position="470"/>
    </location>
</feature>
<dbReference type="Pfam" id="PF15649">
    <property type="entry name" value="Tox-REase-7"/>
    <property type="match status" value="1"/>
</dbReference>